<dbReference type="Ensembl" id="ENSEBUT00000018063.1">
    <property type="protein sequence ID" value="ENSEBUP00000017487.1"/>
    <property type="gene ID" value="ENSEBUG00000010931.1"/>
</dbReference>
<dbReference type="SUPFAM" id="SSF48726">
    <property type="entry name" value="Immunoglobulin"/>
    <property type="match status" value="3"/>
</dbReference>
<sequence>MFPTVPVSQPRLSATEVVVAEGKEVEVDCHSQRGSPPISYFWTRVGAGVAASGWSAAGPLLHLSPVGRTDAGVLLCTAMNFASSAQSFPVKLQVLFGPDSPHIFTLKDHAMQEVTESSLTLAEGHPIRLVCRASSEPTAQLTWWPGRPGMEERIGAEKNGWLEFPKVSRHDGGHYVCSALNPVLHNRVFSTVNISVLYAPDQDPRCSVKPTNDYRHITLTCMWEGGVPEASITWVRGGETGIEQENNLGASTIGERKMASNAQVLEGKELRNWSEFTCLCLHPTAQRACRQTVFLPPGEPHCQADFSKHSASAFLSCQWPGGQPTALLQWFGQQGHQLSEAGTSPLVLSVAAAAAEKHELAGAVCRAIHPLLRHGSWDCRPTLAKRRSFPVIATTLGVLLTLSILASTLILVFHHLRKRERQQACGSAEETESELASRTPGPADSSTSSYQAKQPKPGSDLESETQRKTDSEQAADVETDWRMESVAEKSDLAVTEVEVLAEVHSSGYRFWLLYI</sequence>
<dbReference type="OMA" id="DPVNRTH"/>
<dbReference type="Pfam" id="PF13927">
    <property type="entry name" value="Ig_3"/>
    <property type="match status" value="2"/>
</dbReference>
<comment type="subcellular location">
    <subcellularLocation>
        <location evidence="1">Membrane</location>
        <topology evidence="1">Single-pass type I membrane protein</topology>
    </subcellularLocation>
</comment>
<dbReference type="InterPro" id="IPR051275">
    <property type="entry name" value="Cell_adhesion_signaling"/>
</dbReference>
<keyword evidence="4" id="KW-0325">Glycoprotein</keyword>
<dbReference type="SMART" id="SM00408">
    <property type="entry name" value="IGc2"/>
    <property type="match status" value="2"/>
</dbReference>
<dbReference type="Proteomes" id="UP000694388">
    <property type="component" value="Unplaced"/>
</dbReference>
<dbReference type="InterPro" id="IPR013783">
    <property type="entry name" value="Ig-like_fold"/>
</dbReference>
<keyword evidence="3" id="KW-1015">Disulfide bond</keyword>
<protein>
    <recommendedName>
        <fullName evidence="8">Ig-like domain-containing protein</fullName>
    </recommendedName>
</protein>
<feature type="domain" description="Ig-like" evidence="8">
    <location>
        <begin position="204"/>
        <end position="294"/>
    </location>
</feature>
<dbReference type="SMART" id="SM00409">
    <property type="entry name" value="IG"/>
    <property type="match status" value="2"/>
</dbReference>
<evidence type="ECO:0000256" key="4">
    <source>
        <dbReference type="ARBA" id="ARBA00023180"/>
    </source>
</evidence>
<name>A0A8C4QLV7_EPTBU</name>
<feature type="domain" description="Ig-like" evidence="8">
    <location>
        <begin position="3"/>
        <end position="93"/>
    </location>
</feature>
<keyword evidence="2 7" id="KW-0472">Membrane</keyword>
<dbReference type="PROSITE" id="PS50835">
    <property type="entry name" value="IG_LIKE"/>
    <property type="match status" value="3"/>
</dbReference>
<dbReference type="GO" id="GO:0098609">
    <property type="term" value="P:cell-cell adhesion"/>
    <property type="evidence" value="ECO:0007669"/>
    <property type="project" value="TreeGrafter"/>
</dbReference>
<feature type="region of interest" description="Disordered" evidence="6">
    <location>
        <begin position="424"/>
        <end position="481"/>
    </location>
</feature>
<dbReference type="InterPro" id="IPR003598">
    <property type="entry name" value="Ig_sub2"/>
</dbReference>
<keyword evidence="10" id="KW-1185">Reference proteome</keyword>
<dbReference type="GO" id="GO:0005886">
    <property type="term" value="C:plasma membrane"/>
    <property type="evidence" value="ECO:0007669"/>
    <property type="project" value="TreeGrafter"/>
</dbReference>
<evidence type="ECO:0000259" key="8">
    <source>
        <dbReference type="PROSITE" id="PS50835"/>
    </source>
</evidence>
<evidence type="ECO:0000256" key="3">
    <source>
        <dbReference type="ARBA" id="ARBA00023157"/>
    </source>
</evidence>
<dbReference type="CDD" id="cd00096">
    <property type="entry name" value="Ig"/>
    <property type="match status" value="1"/>
</dbReference>
<dbReference type="InterPro" id="IPR003599">
    <property type="entry name" value="Ig_sub"/>
</dbReference>
<feature type="domain" description="Ig-like" evidence="8">
    <location>
        <begin position="101"/>
        <end position="195"/>
    </location>
</feature>
<dbReference type="PANTHER" id="PTHR11640">
    <property type="entry name" value="NEPHRIN"/>
    <property type="match status" value="1"/>
</dbReference>
<evidence type="ECO:0000256" key="1">
    <source>
        <dbReference type="ARBA" id="ARBA00004479"/>
    </source>
</evidence>
<dbReference type="PANTHER" id="PTHR11640:SF158">
    <property type="entry name" value="V-SET AND IMMUNOGLOBULIN DOMAIN-CONTAINING PROTEIN 10-LIKE 2"/>
    <property type="match status" value="1"/>
</dbReference>
<keyword evidence="7" id="KW-0812">Transmembrane</keyword>
<evidence type="ECO:0000256" key="5">
    <source>
        <dbReference type="ARBA" id="ARBA00023319"/>
    </source>
</evidence>
<keyword evidence="5" id="KW-0393">Immunoglobulin domain</keyword>
<feature type="transmembrane region" description="Helical" evidence="7">
    <location>
        <begin position="389"/>
        <end position="413"/>
    </location>
</feature>
<dbReference type="GO" id="GO:0050839">
    <property type="term" value="F:cell adhesion molecule binding"/>
    <property type="evidence" value="ECO:0007669"/>
    <property type="project" value="TreeGrafter"/>
</dbReference>
<proteinExistence type="predicted"/>
<dbReference type="AlphaFoldDB" id="A0A8C4QLV7"/>
<evidence type="ECO:0000256" key="2">
    <source>
        <dbReference type="ARBA" id="ARBA00023136"/>
    </source>
</evidence>
<dbReference type="InterPro" id="IPR007110">
    <property type="entry name" value="Ig-like_dom"/>
</dbReference>
<dbReference type="GO" id="GO:0005911">
    <property type="term" value="C:cell-cell junction"/>
    <property type="evidence" value="ECO:0007669"/>
    <property type="project" value="TreeGrafter"/>
</dbReference>
<evidence type="ECO:0000256" key="6">
    <source>
        <dbReference type="SAM" id="MobiDB-lite"/>
    </source>
</evidence>
<dbReference type="InterPro" id="IPR036179">
    <property type="entry name" value="Ig-like_dom_sf"/>
</dbReference>
<reference evidence="9" key="1">
    <citation type="submission" date="2025-08" db="UniProtKB">
        <authorList>
            <consortium name="Ensembl"/>
        </authorList>
    </citation>
    <scope>IDENTIFICATION</scope>
</reference>
<evidence type="ECO:0000256" key="7">
    <source>
        <dbReference type="SAM" id="Phobius"/>
    </source>
</evidence>
<accession>A0A8C4QLV7</accession>
<keyword evidence="7" id="KW-1133">Transmembrane helix</keyword>
<evidence type="ECO:0000313" key="9">
    <source>
        <dbReference type="Ensembl" id="ENSEBUP00000017487.1"/>
    </source>
</evidence>
<reference evidence="9" key="2">
    <citation type="submission" date="2025-09" db="UniProtKB">
        <authorList>
            <consortium name="Ensembl"/>
        </authorList>
    </citation>
    <scope>IDENTIFICATION</scope>
</reference>
<evidence type="ECO:0000313" key="10">
    <source>
        <dbReference type="Proteomes" id="UP000694388"/>
    </source>
</evidence>
<organism evidence="9 10">
    <name type="scientific">Eptatretus burgeri</name>
    <name type="common">Inshore hagfish</name>
    <dbReference type="NCBI Taxonomy" id="7764"/>
    <lineage>
        <taxon>Eukaryota</taxon>
        <taxon>Metazoa</taxon>
        <taxon>Chordata</taxon>
        <taxon>Craniata</taxon>
        <taxon>Vertebrata</taxon>
        <taxon>Cyclostomata</taxon>
        <taxon>Myxini</taxon>
        <taxon>Myxiniformes</taxon>
        <taxon>Myxinidae</taxon>
        <taxon>Eptatretinae</taxon>
        <taxon>Eptatretus</taxon>
    </lineage>
</organism>
<dbReference type="Gene3D" id="2.60.40.10">
    <property type="entry name" value="Immunoglobulins"/>
    <property type="match status" value="3"/>
</dbReference>